<dbReference type="RefSeq" id="WP_062300204.1">
    <property type="nucleotide sequence ID" value="NZ_LRPB01000005.1"/>
</dbReference>
<protein>
    <recommendedName>
        <fullName evidence="5">AAA domain-containing protein</fullName>
    </recommendedName>
</protein>
<dbReference type="InterPro" id="IPR051396">
    <property type="entry name" value="Bact_Antivir_Def_Nuclease"/>
</dbReference>
<dbReference type="PANTHER" id="PTHR43581:SF4">
    <property type="entry name" value="ATP_GTP PHOSPHATASE"/>
    <property type="match status" value="1"/>
</dbReference>
<evidence type="ECO:0000259" key="2">
    <source>
        <dbReference type="Pfam" id="PF13304"/>
    </source>
</evidence>
<dbReference type="Pfam" id="PF13175">
    <property type="entry name" value="AAA_15"/>
    <property type="match status" value="1"/>
</dbReference>
<evidence type="ECO:0000313" key="3">
    <source>
        <dbReference type="EMBL" id="KYG85254.1"/>
    </source>
</evidence>
<reference evidence="3 4" key="1">
    <citation type="submission" date="2016-01" db="EMBL/GenBank/DDBJ databases">
        <title>Genome sequencing of Roseivirga seohaensis SW-152.</title>
        <authorList>
            <person name="Selvaratnam C."/>
            <person name="Thevarajoo S."/>
            <person name="Goh K.M."/>
            <person name="Ee R."/>
            <person name="Chan K.-G."/>
            <person name="Chong C.S."/>
        </authorList>
    </citation>
    <scope>NUCLEOTIDE SEQUENCE [LARGE SCALE GENOMIC DNA]</scope>
    <source>
        <strain evidence="3 4">SW-152</strain>
    </source>
</reference>
<dbReference type="PANTHER" id="PTHR43581">
    <property type="entry name" value="ATP/GTP PHOSPHATASE"/>
    <property type="match status" value="1"/>
</dbReference>
<dbReference type="Pfam" id="PF13304">
    <property type="entry name" value="AAA_21"/>
    <property type="match status" value="1"/>
</dbReference>
<gene>
    <name evidence="3" type="ORF">AWW67_16210</name>
</gene>
<comment type="caution">
    <text evidence="3">The sequence shown here is derived from an EMBL/GenBank/DDBJ whole genome shotgun (WGS) entry which is preliminary data.</text>
</comment>
<feature type="domain" description="Endonuclease GajA/Old nuclease/RecF-like AAA" evidence="1">
    <location>
        <begin position="1"/>
        <end position="45"/>
    </location>
</feature>
<dbReference type="Proteomes" id="UP000075663">
    <property type="component" value="Unassembled WGS sequence"/>
</dbReference>
<proteinExistence type="predicted"/>
<dbReference type="InterPro" id="IPR003959">
    <property type="entry name" value="ATPase_AAA_core"/>
</dbReference>
<dbReference type="CDD" id="cd00267">
    <property type="entry name" value="ABC_ATPase"/>
    <property type="match status" value="1"/>
</dbReference>
<dbReference type="STRING" id="1914963.AWW67_16210"/>
<dbReference type="EMBL" id="LRPB01000005">
    <property type="protein sequence ID" value="KYG85254.1"/>
    <property type="molecule type" value="Genomic_DNA"/>
</dbReference>
<dbReference type="Gene3D" id="3.40.50.300">
    <property type="entry name" value="P-loop containing nucleotide triphosphate hydrolases"/>
    <property type="match status" value="1"/>
</dbReference>
<dbReference type="SUPFAM" id="SSF52540">
    <property type="entry name" value="P-loop containing nucleoside triphosphate hydrolases"/>
    <property type="match status" value="1"/>
</dbReference>
<organism evidence="3 4">
    <name type="scientific">Roseivirga seohaensis</name>
    <dbReference type="NCBI Taxonomy" id="1914963"/>
    <lineage>
        <taxon>Bacteria</taxon>
        <taxon>Pseudomonadati</taxon>
        <taxon>Bacteroidota</taxon>
        <taxon>Cytophagia</taxon>
        <taxon>Cytophagales</taxon>
        <taxon>Roseivirgaceae</taxon>
        <taxon>Roseivirga</taxon>
    </lineage>
</organism>
<evidence type="ECO:0000313" key="4">
    <source>
        <dbReference type="Proteomes" id="UP000075663"/>
    </source>
</evidence>
<evidence type="ECO:0008006" key="5">
    <source>
        <dbReference type="Google" id="ProtNLM"/>
    </source>
</evidence>
<dbReference type="AlphaFoldDB" id="A0A150Y2V5"/>
<name>A0A150Y2V5_9BACT</name>
<feature type="domain" description="ATPase AAA-type core" evidence="2">
    <location>
        <begin position="212"/>
        <end position="307"/>
    </location>
</feature>
<evidence type="ECO:0000259" key="1">
    <source>
        <dbReference type="Pfam" id="PF13175"/>
    </source>
</evidence>
<dbReference type="InterPro" id="IPR027417">
    <property type="entry name" value="P-loop_NTPase"/>
</dbReference>
<sequence length="616" mass="71226">MHISKIYIKNFKCLQEISIDTNESFNVIIGENNQGKSTIFEALQLWYRCYHRYIQTNRIKFYVGNNMYIPFRDLDFLRFWRDTDLFNKYPYDSVIRLTLHHNGVDHDLAFNINRPKVIADSYLRVAKGNNQAFKVFAQAMKDNSIKLDEAIFLYETSPISRILGEEPYMTRGQVNRKIMLGKSQDVLRNKIVKHNHLDKLNDQVSEVMGSAFVFQHVNSSRQENEEYIDLQVKHTGKQHELHMQGSGLLQVIEIFGTLDYAAAELNILLIDEPDSHIHLVLQKRLMKSLRDLADNQTFIISHNDAFVSECNNGELFYLNNEAKLQKELKALEDFDLVKKDFGSPILALQKLNEANHVVFVEGSDDVKNIKLLLENFKAAGEIPATSVPANCQFFSIRGKDRLVDKLDHNKRTLSQLFKDKKYVVITDKDFTTLLDSQSLNTSIESRLRGNSIAFSHDGYCLESTLFSDLNLLYCYLAFVSGKTETEIRISSETYLEELRRNLNSVSTADYSTMKQKFISQKRNRGELANTEFDDVMADVTQNINSLKFIMNKGQIRKFIEHLEIDLNIALVTPSPDDTDENYCASFFQDYCNSLSQHHITFQNHKILLNNVYDLNL</sequence>
<dbReference type="InterPro" id="IPR041685">
    <property type="entry name" value="AAA_GajA/Old/RecF-like"/>
</dbReference>
<accession>A0A150Y2V5</accession>